<proteinExistence type="inferred from homology"/>
<evidence type="ECO:0000313" key="7">
    <source>
        <dbReference type="EMBL" id="EGF23502.1"/>
    </source>
</evidence>
<evidence type="ECO:0000256" key="1">
    <source>
        <dbReference type="ARBA" id="ARBA00009998"/>
    </source>
</evidence>
<evidence type="ECO:0000256" key="3">
    <source>
        <dbReference type="ARBA" id="ARBA00022722"/>
    </source>
</evidence>
<evidence type="ECO:0000256" key="2">
    <source>
        <dbReference type="ARBA" id="ARBA00022490"/>
    </source>
</evidence>
<dbReference type="GO" id="GO:0006308">
    <property type="term" value="P:DNA catabolic process"/>
    <property type="evidence" value="ECO:0007669"/>
    <property type="project" value="InterPro"/>
</dbReference>
<dbReference type="Pfam" id="PF02609">
    <property type="entry name" value="Exonuc_VII_S"/>
    <property type="match status" value="1"/>
</dbReference>
<dbReference type="eggNOG" id="ENOG5032DKV">
    <property type="taxonomic scope" value="Bacteria"/>
</dbReference>
<keyword evidence="8" id="KW-1185">Reference proteome</keyword>
<keyword evidence="5" id="KW-0269">Exonuclease</keyword>
<reference evidence="7 8" key="1">
    <citation type="submission" date="2011-02" db="EMBL/GenBank/DDBJ databases">
        <authorList>
            <person name="Muzny D."/>
            <person name="Qin X."/>
            <person name="Buhay C."/>
            <person name="Dugan-Rocha S."/>
            <person name="Ding Y."/>
            <person name="Chen G."/>
            <person name="Hawes A."/>
            <person name="Holder M."/>
            <person name="Jhangiani S."/>
            <person name="Johnson A."/>
            <person name="Khan Z."/>
            <person name="Li Z."/>
            <person name="Liu W."/>
            <person name="Liu X."/>
            <person name="Perez L."/>
            <person name="Shen H."/>
            <person name="Wang Q."/>
            <person name="Watt J."/>
            <person name="Xi L."/>
            <person name="Xin Y."/>
            <person name="Zhou J."/>
            <person name="Deng J."/>
            <person name="Jiang H."/>
            <person name="Liu Y."/>
            <person name="Qu J."/>
            <person name="Song X.-Z."/>
            <person name="Zhang L."/>
            <person name="Villasana D."/>
            <person name="Johnson A."/>
            <person name="Liu J."/>
            <person name="Liyanage D."/>
            <person name="Lorensuhewa L."/>
            <person name="Robinson T."/>
            <person name="Song A."/>
            <person name="Song B.-B."/>
            <person name="Dinh H."/>
            <person name="Thornton R."/>
            <person name="Coyle M."/>
            <person name="Francisco L."/>
            <person name="Jackson L."/>
            <person name="Javaid M."/>
            <person name="Korchina V."/>
            <person name="Kovar C."/>
            <person name="Mata R."/>
            <person name="Mathew T."/>
            <person name="Ngo R."/>
            <person name="Nguyen L."/>
            <person name="Nguyen N."/>
            <person name="Okwuonu G."/>
            <person name="Ongeri F."/>
            <person name="Pham C."/>
            <person name="Simmons D."/>
            <person name="Wilczek-Boney K."/>
            <person name="Hale W."/>
            <person name="Jakkamsetti A."/>
            <person name="Pham P."/>
            <person name="Ruth R."/>
            <person name="San Lucas F."/>
            <person name="Warren J."/>
            <person name="Zhang J."/>
            <person name="Zhao Z."/>
            <person name="Zhou C."/>
            <person name="Zhu D."/>
            <person name="Lee S."/>
            <person name="Bess C."/>
            <person name="Blankenburg K."/>
            <person name="Forbes L."/>
            <person name="Fu Q."/>
            <person name="Gubbala S."/>
            <person name="Hirani K."/>
            <person name="Jayaseelan J.C."/>
            <person name="Lara F."/>
            <person name="Munidasa M."/>
            <person name="Palculict T."/>
            <person name="Patil S."/>
            <person name="Pu L.-L."/>
            <person name="Saada N."/>
            <person name="Tang L."/>
            <person name="Weissenberger G."/>
            <person name="Zhu Y."/>
            <person name="Hemphill L."/>
            <person name="Shang Y."/>
            <person name="Youmans B."/>
            <person name="Ayvaz T."/>
            <person name="Ross M."/>
            <person name="Santibanez J."/>
            <person name="Aqrawi P."/>
            <person name="Gross S."/>
            <person name="Joshi V."/>
            <person name="Fowler G."/>
            <person name="Nazareth L."/>
            <person name="Reid J."/>
            <person name="Worley K."/>
            <person name="Petrosino J."/>
            <person name="Highlander S."/>
            <person name="Gibbs R."/>
        </authorList>
    </citation>
    <scope>NUCLEOTIDE SEQUENCE [LARGE SCALE GENOMIC DNA]</scope>
    <source>
        <strain evidence="7 8">DSM 15829</strain>
    </source>
</reference>
<feature type="compositionally biased region" description="Low complexity" evidence="6">
    <location>
        <begin position="83"/>
        <end position="108"/>
    </location>
</feature>
<dbReference type="InterPro" id="IPR003761">
    <property type="entry name" value="Exonuc_VII_S"/>
</dbReference>
<name>F1T458_9ACTN</name>
<evidence type="ECO:0000256" key="4">
    <source>
        <dbReference type="ARBA" id="ARBA00022801"/>
    </source>
</evidence>
<accession>F1T458</accession>
<comment type="similarity">
    <text evidence="1">Belongs to the XseB family.</text>
</comment>
<dbReference type="EMBL" id="ACGK02000001">
    <property type="protein sequence ID" value="EGF23502.1"/>
    <property type="molecule type" value="Genomic_DNA"/>
</dbReference>
<dbReference type="SUPFAM" id="SSF116842">
    <property type="entry name" value="XseB-like"/>
    <property type="match status" value="1"/>
</dbReference>
<keyword evidence="3" id="KW-0540">Nuclease</keyword>
<evidence type="ECO:0000313" key="8">
    <source>
        <dbReference type="Proteomes" id="UP000005947"/>
    </source>
</evidence>
<comment type="caution">
    <text evidence="7">The sequence shown here is derived from an EMBL/GenBank/DDBJ whole genome shotgun (WGS) entry which is preliminary data.</text>
</comment>
<gene>
    <name evidence="7" type="ORF">HMPREF0091_10449</name>
</gene>
<dbReference type="GO" id="GO:0009318">
    <property type="term" value="C:exodeoxyribonuclease VII complex"/>
    <property type="evidence" value="ECO:0007669"/>
    <property type="project" value="InterPro"/>
</dbReference>
<sequence>MYMAQLSSQDYTSFTDIKARLEQIITSVKDKEVSLENSLDLFDEAIKLGSRAVDMVDAVDLDDSELVATNADALPHKNTSTTDAENSAENGASEADASSIVAPVAASSKNDTPVPNELESSDKDGASSKVQPNSSEDKPSQHDGNQVPVLSAH</sequence>
<keyword evidence="4" id="KW-0378">Hydrolase</keyword>
<dbReference type="Proteomes" id="UP000005947">
    <property type="component" value="Unassembled WGS sequence"/>
</dbReference>
<evidence type="ECO:0000256" key="6">
    <source>
        <dbReference type="SAM" id="MobiDB-lite"/>
    </source>
</evidence>
<feature type="region of interest" description="Disordered" evidence="6">
    <location>
        <begin position="69"/>
        <end position="153"/>
    </location>
</feature>
<dbReference type="AlphaFoldDB" id="F1T458"/>
<evidence type="ECO:0000256" key="5">
    <source>
        <dbReference type="ARBA" id="ARBA00022839"/>
    </source>
</evidence>
<dbReference type="Gene3D" id="1.10.287.1040">
    <property type="entry name" value="Exonuclease VII, small subunit"/>
    <property type="match status" value="1"/>
</dbReference>
<keyword evidence="2" id="KW-0963">Cytoplasm</keyword>
<protein>
    <submittedName>
        <fullName evidence="7">Uncharacterized protein</fullName>
    </submittedName>
</protein>
<dbReference type="GO" id="GO:0008855">
    <property type="term" value="F:exodeoxyribonuclease VII activity"/>
    <property type="evidence" value="ECO:0007669"/>
    <property type="project" value="InterPro"/>
</dbReference>
<organism evidence="7 8">
    <name type="scientific">Fannyhessea vaginae DSM 15829</name>
    <dbReference type="NCBI Taxonomy" id="525256"/>
    <lineage>
        <taxon>Bacteria</taxon>
        <taxon>Bacillati</taxon>
        <taxon>Actinomycetota</taxon>
        <taxon>Coriobacteriia</taxon>
        <taxon>Coriobacteriales</taxon>
        <taxon>Atopobiaceae</taxon>
        <taxon>Fannyhessea</taxon>
    </lineage>
</organism>
<dbReference type="InterPro" id="IPR037004">
    <property type="entry name" value="Exonuc_VII_ssu_sf"/>
</dbReference>